<feature type="transmembrane region" description="Helical" evidence="5">
    <location>
        <begin position="447"/>
        <end position="469"/>
    </location>
</feature>
<sequence length="484" mass="52599">MSSQSSETLELKEANASVSHIPAEVSDSNVGWDSDDDPQNPMNWSNARKRTIIILVAFATFNDAAASSIFTPGVPLVLEEFHETNPTISPFLISVHIIGFATGPLLFSPLSEIYGRYLIMQISNIAFFFSCILCAVSVDVPMLAIARILLGVAGSVPNALAGGFVADLIPLEKRASSLALLAAGVLSSELTFSLGPIVGGYMALKVGWRWTFWLEAIVVGCSTILSFFFLRETYAPTLLKRKAARLGLQKPLKESESTWQVIRRGISRPMKLCCFSPIMMIISLYNSICYTYLYYMITTFPTLFGEHYGFNAGEVGLTYIAQGVGCLIGQVAVGRFADWYIKHQQARNGTTTPEDRLPPAIAGYVVLAIGILWFGWSAQVHAHFMVPIVGSGVVGLGLVGGFLVVQVYIVDTFTIYAASALAANNLIRSIVAAVLPLSGPAMYERLGYGWGDTILGLTALALAPTPLLLMKYGERIRTRWPVEL</sequence>
<dbReference type="InterPro" id="IPR036259">
    <property type="entry name" value="MFS_trans_sf"/>
</dbReference>
<feature type="transmembrane region" description="Helical" evidence="5">
    <location>
        <begin position="91"/>
        <end position="110"/>
    </location>
</feature>
<organism evidence="7 8">
    <name type="scientific">Aspergillus minisclerotigenes</name>
    <dbReference type="NCBI Taxonomy" id="656917"/>
    <lineage>
        <taxon>Eukaryota</taxon>
        <taxon>Fungi</taxon>
        <taxon>Dikarya</taxon>
        <taxon>Ascomycota</taxon>
        <taxon>Pezizomycotina</taxon>
        <taxon>Eurotiomycetes</taxon>
        <taxon>Eurotiomycetidae</taxon>
        <taxon>Eurotiales</taxon>
        <taxon>Aspergillaceae</taxon>
        <taxon>Aspergillus</taxon>
        <taxon>Aspergillus subgen. Circumdati</taxon>
    </lineage>
</organism>
<dbReference type="FunFam" id="1.20.1250.20:FF:000011">
    <property type="entry name" value="MFS multidrug transporter, putative"/>
    <property type="match status" value="1"/>
</dbReference>
<feature type="domain" description="Major facilitator superfamily (MFS) profile" evidence="6">
    <location>
        <begin position="52"/>
        <end position="476"/>
    </location>
</feature>
<dbReference type="EMBL" id="ML732809">
    <property type="protein sequence ID" value="KAB8272047.1"/>
    <property type="molecule type" value="Genomic_DNA"/>
</dbReference>
<evidence type="ECO:0000256" key="5">
    <source>
        <dbReference type="SAM" id="Phobius"/>
    </source>
</evidence>
<dbReference type="Gene3D" id="1.20.1250.20">
    <property type="entry name" value="MFS general substrate transporter like domains"/>
    <property type="match status" value="1"/>
</dbReference>
<feature type="transmembrane region" description="Helical" evidence="5">
    <location>
        <begin position="210"/>
        <end position="230"/>
    </location>
</feature>
<keyword evidence="8" id="KW-1185">Reference proteome</keyword>
<comment type="subcellular location">
    <subcellularLocation>
        <location evidence="1">Membrane</location>
        <topology evidence="1">Multi-pass membrane protein</topology>
    </subcellularLocation>
</comment>
<reference evidence="7 8" key="1">
    <citation type="submission" date="2019-04" db="EMBL/GenBank/DDBJ databases">
        <title>Fungal friends and foes A comparative genomics study of 23 Aspergillus species from section Flavi.</title>
        <authorList>
            <consortium name="DOE Joint Genome Institute"/>
            <person name="Kjaerbolling I."/>
            <person name="Vesth T.C."/>
            <person name="Frisvad J.C."/>
            <person name="Nybo J.L."/>
            <person name="Theobald S."/>
            <person name="Kildgaard S."/>
            <person name="Petersen T.I."/>
            <person name="Kuo A."/>
            <person name="Sato A."/>
            <person name="Lyhne E.K."/>
            <person name="Kogle M.E."/>
            <person name="Wiebenga A."/>
            <person name="Kun R.S."/>
            <person name="Lubbers R.J."/>
            <person name="Makela M.R."/>
            <person name="Barry K."/>
            <person name="Chovatia M."/>
            <person name="Clum A."/>
            <person name="Daum C."/>
            <person name="Haridas S."/>
            <person name="He G."/>
            <person name="LaButti K."/>
            <person name="Lipzen A."/>
            <person name="Mondo S."/>
            <person name="Pangilinan J."/>
            <person name="Riley R."/>
            <person name="Salamov A."/>
            <person name="Simmons B.A."/>
            <person name="Magnuson J.K."/>
            <person name="Henrissat B."/>
            <person name="Mortensen U.H."/>
            <person name="Larsen T.O."/>
            <person name="De vries R.P."/>
            <person name="Grigoriev I.V."/>
            <person name="Machida M."/>
            <person name="Baker S.E."/>
            <person name="Andersen M.R."/>
        </authorList>
    </citation>
    <scope>NUCLEOTIDE SEQUENCE [LARGE SCALE GENOMIC DNA]</scope>
    <source>
        <strain evidence="7 8">CBS 117635</strain>
    </source>
</reference>
<feature type="transmembrane region" description="Helical" evidence="5">
    <location>
        <begin position="415"/>
        <end position="435"/>
    </location>
</feature>
<dbReference type="Pfam" id="PF07690">
    <property type="entry name" value="MFS_1"/>
    <property type="match status" value="1"/>
</dbReference>
<dbReference type="SUPFAM" id="SSF103473">
    <property type="entry name" value="MFS general substrate transporter"/>
    <property type="match status" value="1"/>
</dbReference>
<dbReference type="GO" id="GO:0016020">
    <property type="term" value="C:membrane"/>
    <property type="evidence" value="ECO:0007669"/>
    <property type="project" value="UniProtKB-SubCell"/>
</dbReference>
<feature type="transmembrane region" description="Helical" evidence="5">
    <location>
        <begin position="317"/>
        <end position="337"/>
    </location>
</feature>
<dbReference type="PANTHER" id="PTHR23502">
    <property type="entry name" value="MAJOR FACILITATOR SUPERFAMILY"/>
    <property type="match status" value="1"/>
</dbReference>
<feature type="transmembrane region" description="Helical" evidence="5">
    <location>
        <begin position="52"/>
        <end position="71"/>
    </location>
</feature>
<feature type="transmembrane region" description="Helical" evidence="5">
    <location>
        <begin position="144"/>
        <end position="166"/>
    </location>
</feature>
<proteinExistence type="predicted"/>
<name>A0A5N6J128_9EURO</name>
<feature type="transmembrane region" description="Helical" evidence="5">
    <location>
        <begin position="178"/>
        <end position="204"/>
    </location>
</feature>
<keyword evidence="3 5" id="KW-1133">Transmembrane helix</keyword>
<dbReference type="AlphaFoldDB" id="A0A5N6J128"/>
<evidence type="ECO:0000259" key="6">
    <source>
        <dbReference type="PROSITE" id="PS50850"/>
    </source>
</evidence>
<dbReference type="InterPro" id="IPR011701">
    <property type="entry name" value="MFS"/>
</dbReference>
<evidence type="ECO:0000313" key="8">
    <source>
        <dbReference type="Proteomes" id="UP000326289"/>
    </source>
</evidence>
<dbReference type="Proteomes" id="UP000326289">
    <property type="component" value="Unassembled WGS sequence"/>
</dbReference>
<evidence type="ECO:0000256" key="4">
    <source>
        <dbReference type="ARBA" id="ARBA00023136"/>
    </source>
</evidence>
<keyword evidence="2 5" id="KW-0812">Transmembrane</keyword>
<accession>A0A5N6J128</accession>
<feature type="transmembrane region" description="Helical" evidence="5">
    <location>
        <begin position="117"/>
        <end position="138"/>
    </location>
</feature>
<dbReference type="GO" id="GO:0022857">
    <property type="term" value="F:transmembrane transporter activity"/>
    <property type="evidence" value="ECO:0007669"/>
    <property type="project" value="InterPro"/>
</dbReference>
<keyword evidence="4 5" id="KW-0472">Membrane</keyword>
<gene>
    <name evidence="7" type="ORF">BDV30DRAFT_249726</name>
</gene>
<evidence type="ECO:0000256" key="1">
    <source>
        <dbReference type="ARBA" id="ARBA00004141"/>
    </source>
</evidence>
<evidence type="ECO:0000313" key="7">
    <source>
        <dbReference type="EMBL" id="KAB8272047.1"/>
    </source>
</evidence>
<dbReference type="PROSITE" id="PS50850">
    <property type="entry name" value="MFS"/>
    <property type="match status" value="1"/>
</dbReference>
<feature type="transmembrane region" description="Helical" evidence="5">
    <location>
        <begin position="357"/>
        <end position="376"/>
    </location>
</feature>
<evidence type="ECO:0000256" key="3">
    <source>
        <dbReference type="ARBA" id="ARBA00022989"/>
    </source>
</evidence>
<evidence type="ECO:0000256" key="2">
    <source>
        <dbReference type="ARBA" id="ARBA00022692"/>
    </source>
</evidence>
<dbReference type="PANTHER" id="PTHR23502:SF163">
    <property type="entry name" value="MAJOR FACILITATOR SUPERFAMILY (MFS) PROFILE DOMAIN-CONTAINING PROTEIN"/>
    <property type="match status" value="1"/>
</dbReference>
<feature type="transmembrane region" description="Helical" evidence="5">
    <location>
        <begin position="272"/>
        <end position="297"/>
    </location>
</feature>
<protein>
    <submittedName>
        <fullName evidence="7">Major facilitator superfamily domain-containing protein</fullName>
    </submittedName>
</protein>
<feature type="transmembrane region" description="Helical" evidence="5">
    <location>
        <begin position="382"/>
        <end position="408"/>
    </location>
</feature>
<dbReference type="InterPro" id="IPR020846">
    <property type="entry name" value="MFS_dom"/>
</dbReference>